<sequence>MSKDSESKVKSLPVNEAIIKPKQQRSQNTQQKLLDALHSCLKDRFFEQISIKDIAQHAGVSVGTFYRRFKDKESLLPLLYQDFGDDLSAWVSDMEALEFTSLRDVLEKLTGEMFIFLSSRKSVFRTIHLNARLHSELFSVDTHVDRRVIYKRLAAIMLRYEDEITANDKSKAADMVVFTLITTLLDKTIYPHLTPAVAVTMPETEFIEELPKLLFAYFSYQS</sequence>
<dbReference type="Proteomes" id="UP000315303">
    <property type="component" value="Unassembled WGS sequence"/>
</dbReference>
<evidence type="ECO:0000313" key="5">
    <source>
        <dbReference type="Proteomes" id="UP000315303"/>
    </source>
</evidence>
<reference evidence="4 5" key="1">
    <citation type="submission" date="2019-01" db="EMBL/GenBank/DDBJ databases">
        <title>Litorilituus lipolytica sp. nov., isolated from intertidal sand of the Yellow Sea in China.</title>
        <authorList>
            <person name="Liu A."/>
        </authorList>
    </citation>
    <scope>NUCLEOTIDE SEQUENCE [LARGE SCALE GENOMIC DNA]</scope>
    <source>
        <strain evidence="4 5">RZ04</strain>
    </source>
</reference>
<evidence type="ECO:0000256" key="2">
    <source>
        <dbReference type="PROSITE-ProRule" id="PRU00335"/>
    </source>
</evidence>
<dbReference type="PROSITE" id="PS50977">
    <property type="entry name" value="HTH_TETR_2"/>
    <property type="match status" value="1"/>
</dbReference>
<evidence type="ECO:0000313" key="4">
    <source>
        <dbReference type="EMBL" id="TPH12130.1"/>
    </source>
</evidence>
<feature type="DNA-binding region" description="H-T-H motif" evidence="2">
    <location>
        <begin position="50"/>
        <end position="69"/>
    </location>
</feature>
<dbReference type="SUPFAM" id="SSF46689">
    <property type="entry name" value="Homeodomain-like"/>
    <property type="match status" value="1"/>
</dbReference>
<accession>A0A502KKM0</accession>
<dbReference type="EMBL" id="SAWY01000041">
    <property type="protein sequence ID" value="TPH12130.1"/>
    <property type="molecule type" value="Genomic_DNA"/>
</dbReference>
<proteinExistence type="predicted"/>
<protein>
    <submittedName>
        <fullName evidence="4">TetR/AcrR family transcriptional regulator</fullName>
    </submittedName>
</protein>
<dbReference type="Gene3D" id="1.10.357.10">
    <property type="entry name" value="Tetracycline Repressor, domain 2"/>
    <property type="match status" value="1"/>
</dbReference>
<keyword evidence="5" id="KW-1185">Reference proteome</keyword>
<dbReference type="InterPro" id="IPR001647">
    <property type="entry name" value="HTH_TetR"/>
</dbReference>
<evidence type="ECO:0000259" key="3">
    <source>
        <dbReference type="PROSITE" id="PS50977"/>
    </source>
</evidence>
<dbReference type="PANTHER" id="PTHR43479">
    <property type="entry name" value="ACREF/ENVCD OPERON REPRESSOR-RELATED"/>
    <property type="match status" value="1"/>
</dbReference>
<name>A0A502KKM0_9GAMM</name>
<dbReference type="GO" id="GO:0003677">
    <property type="term" value="F:DNA binding"/>
    <property type="evidence" value="ECO:0007669"/>
    <property type="project" value="UniProtKB-UniRule"/>
</dbReference>
<keyword evidence="1 2" id="KW-0238">DNA-binding</keyword>
<gene>
    <name evidence="4" type="ORF">EPA86_17400</name>
</gene>
<comment type="caution">
    <text evidence="4">The sequence shown here is derived from an EMBL/GenBank/DDBJ whole genome shotgun (WGS) entry which is preliminary data.</text>
</comment>
<dbReference type="RefSeq" id="WP_140605661.1">
    <property type="nucleotide sequence ID" value="NZ_SAWY01000041.1"/>
</dbReference>
<organism evidence="4 5">
    <name type="scientific">Litorilituus lipolyticus</name>
    <dbReference type="NCBI Taxonomy" id="2491017"/>
    <lineage>
        <taxon>Bacteria</taxon>
        <taxon>Pseudomonadati</taxon>
        <taxon>Pseudomonadota</taxon>
        <taxon>Gammaproteobacteria</taxon>
        <taxon>Alteromonadales</taxon>
        <taxon>Colwelliaceae</taxon>
        <taxon>Litorilituus</taxon>
    </lineage>
</organism>
<evidence type="ECO:0000256" key="1">
    <source>
        <dbReference type="ARBA" id="ARBA00023125"/>
    </source>
</evidence>
<dbReference type="AlphaFoldDB" id="A0A502KKM0"/>
<dbReference type="InterPro" id="IPR009057">
    <property type="entry name" value="Homeodomain-like_sf"/>
</dbReference>
<dbReference type="PANTHER" id="PTHR43479:SF11">
    <property type="entry name" value="ACREF_ENVCD OPERON REPRESSOR-RELATED"/>
    <property type="match status" value="1"/>
</dbReference>
<dbReference type="OrthoDB" id="63332at2"/>
<dbReference type="Pfam" id="PF00440">
    <property type="entry name" value="TetR_N"/>
    <property type="match status" value="1"/>
</dbReference>
<feature type="domain" description="HTH tetR-type" evidence="3">
    <location>
        <begin position="27"/>
        <end position="87"/>
    </location>
</feature>
<dbReference type="InterPro" id="IPR050624">
    <property type="entry name" value="HTH-type_Tx_Regulator"/>
</dbReference>